<dbReference type="Pfam" id="PF01580">
    <property type="entry name" value="FtsK_SpoIIIE"/>
    <property type="match status" value="2"/>
</dbReference>
<dbReference type="SMART" id="SM00382">
    <property type="entry name" value="AAA"/>
    <property type="match status" value="2"/>
</dbReference>
<evidence type="ECO:0000313" key="6">
    <source>
        <dbReference type="EMBL" id="TDC14541.1"/>
    </source>
</evidence>
<evidence type="ECO:0000256" key="1">
    <source>
        <dbReference type="ARBA" id="ARBA00022741"/>
    </source>
</evidence>
<evidence type="ECO:0000256" key="2">
    <source>
        <dbReference type="ARBA" id="ARBA00022840"/>
    </source>
</evidence>
<dbReference type="InterPro" id="IPR050206">
    <property type="entry name" value="FtsK/SpoIIIE/SftA"/>
</dbReference>
<name>A0A4R4NXF9_9ACTN</name>
<proteinExistence type="predicted"/>
<keyword evidence="1 3" id="KW-0547">Nucleotide-binding</keyword>
<dbReference type="Gene3D" id="3.40.50.300">
    <property type="entry name" value="P-loop containing nucleotide triphosphate hydrolases"/>
    <property type="match status" value="3"/>
</dbReference>
<dbReference type="PROSITE" id="PS50901">
    <property type="entry name" value="FTSK"/>
    <property type="match status" value="2"/>
</dbReference>
<dbReference type="AlphaFoldDB" id="A0A4R4NXF9"/>
<keyword evidence="6" id="KW-0132">Cell division</keyword>
<feature type="domain" description="FtsK" evidence="5">
    <location>
        <begin position="1014"/>
        <end position="1205"/>
    </location>
</feature>
<feature type="binding site" evidence="3">
    <location>
        <begin position="1032"/>
        <end position="1039"/>
    </location>
    <ligand>
        <name>ATP</name>
        <dbReference type="ChEBI" id="CHEBI:30616"/>
    </ligand>
</feature>
<dbReference type="CDD" id="cd01127">
    <property type="entry name" value="TrwB_TraG_TraD_VirD4"/>
    <property type="match status" value="1"/>
</dbReference>
<protein>
    <submittedName>
        <fullName evidence="6">Cell division-like protein</fullName>
    </submittedName>
</protein>
<feature type="region of interest" description="Disordered" evidence="4">
    <location>
        <begin position="163"/>
        <end position="189"/>
    </location>
</feature>
<dbReference type="InterPro" id="IPR003593">
    <property type="entry name" value="AAA+_ATPase"/>
</dbReference>
<dbReference type="GO" id="GO:0005524">
    <property type="term" value="F:ATP binding"/>
    <property type="evidence" value="ECO:0007669"/>
    <property type="project" value="UniProtKB-UniRule"/>
</dbReference>
<organism evidence="6 7">
    <name type="scientific">Kribbella albertanoniae</name>
    <dbReference type="NCBI Taxonomy" id="1266829"/>
    <lineage>
        <taxon>Bacteria</taxon>
        <taxon>Bacillati</taxon>
        <taxon>Actinomycetota</taxon>
        <taxon>Actinomycetes</taxon>
        <taxon>Propionibacteriales</taxon>
        <taxon>Kribbellaceae</taxon>
        <taxon>Kribbella</taxon>
    </lineage>
</organism>
<comment type="caution">
    <text evidence="6">The sequence shown here is derived from an EMBL/GenBank/DDBJ whole genome shotgun (WGS) entry which is preliminary data.</text>
</comment>
<evidence type="ECO:0000313" key="7">
    <source>
        <dbReference type="Proteomes" id="UP000295075"/>
    </source>
</evidence>
<keyword evidence="6" id="KW-0131">Cell cycle</keyword>
<keyword evidence="7" id="KW-1185">Reference proteome</keyword>
<feature type="binding site" evidence="3">
    <location>
        <begin position="701"/>
        <end position="708"/>
    </location>
    <ligand>
        <name>ATP</name>
        <dbReference type="ChEBI" id="CHEBI:30616"/>
    </ligand>
</feature>
<evidence type="ECO:0000256" key="3">
    <source>
        <dbReference type="PROSITE-ProRule" id="PRU00289"/>
    </source>
</evidence>
<feature type="domain" description="FtsK" evidence="5">
    <location>
        <begin position="682"/>
        <end position="873"/>
    </location>
</feature>
<dbReference type="PANTHER" id="PTHR22683:SF1">
    <property type="entry name" value="TYPE VII SECRETION SYSTEM PROTEIN ESSC"/>
    <property type="match status" value="1"/>
</dbReference>
<accession>A0A4R4NXF9</accession>
<dbReference type="InterPro" id="IPR027417">
    <property type="entry name" value="P-loop_NTPase"/>
</dbReference>
<evidence type="ECO:0000256" key="4">
    <source>
        <dbReference type="SAM" id="MobiDB-lite"/>
    </source>
</evidence>
<dbReference type="EMBL" id="SMKA01000394">
    <property type="protein sequence ID" value="TDC14541.1"/>
    <property type="molecule type" value="Genomic_DNA"/>
</dbReference>
<keyword evidence="2 3" id="KW-0067">ATP-binding</keyword>
<reference evidence="6 7" key="1">
    <citation type="submission" date="2019-03" db="EMBL/GenBank/DDBJ databases">
        <title>Draft genome sequences of novel Actinobacteria.</title>
        <authorList>
            <person name="Sahin N."/>
            <person name="Ay H."/>
            <person name="Saygin H."/>
        </authorList>
    </citation>
    <scope>NUCLEOTIDE SEQUENCE [LARGE SCALE GENOMIC DNA]</scope>
    <source>
        <strain evidence="6 7">JCM 30547</strain>
    </source>
</reference>
<dbReference type="Proteomes" id="UP000295075">
    <property type="component" value="Unassembled WGS sequence"/>
</dbReference>
<dbReference type="InterPro" id="IPR002543">
    <property type="entry name" value="FtsK_dom"/>
</dbReference>
<dbReference type="GO" id="GO:0051301">
    <property type="term" value="P:cell division"/>
    <property type="evidence" value="ECO:0007669"/>
    <property type="project" value="UniProtKB-KW"/>
</dbReference>
<gene>
    <name evidence="6" type="ORF">E1261_42475</name>
</gene>
<dbReference type="OrthoDB" id="9807790at2"/>
<dbReference type="PANTHER" id="PTHR22683">
    <property type="entry name" value="SPORULATION PROTEIN RELATED"/>
    <property type="match status" value="1"/>
</dbReference>
<sequence length="1260" mass="134785">MRVVLTVVDPVRGVSADVLLEADPDTKVAAVVPRLLAAVSNIARTPGTASVTNLRGIAPDVPLYVDGRVIDPHLALAESPLREGTVVSVGDSRGCLPAEPHGLVEVRVVSGPGAGAVHRLGIGDYTLGSAAASGVRLEVPELPALVGTLTVSTTAAVTLRPEVADSVPGPDRPHDPAAGPVMIGSDADSTATAASRTSLVELDRRPLDSTSRWSGTPWPLGSQLAVGPVLLALSAVETPDASLSPNPSGGTLDFNRPPRLLPAPLQTEFVLPSEPQKAHRQSFPLLMMSLPMVGSIALAVIMRQPTMLLFGLLSPLMYLGQYLQSRREGKTSYRQQMVEYRERKAAIERDAMVALVAERNARRRDQLDPAGLLLLATGPRARLWERRVTDPDWLDLRIGTADLPSEVRVDEPSRDSHRRAQTWTAPDVPATVPLATVGVLGIAGAGGESQRLGAWLTGQLATLHSPQTLRLMVLCPPESSAFWRWTRWLPHLRGTADVGYLSWLGTDNETTGRRIAELAAIVESRRKSLSGPLAQQTAFAEQIVVIMDGARRLRLLPGVVGLLRDGPAVGVRFICLDADERQLPDEAQAVLAPHGAWWRLRRTGAMVVDGIRADLVGEQWLDRLARSLSPIRDVSGADDANTLPPSSRLLGVLGMDEPEPALIARHWLDHGRTTQAIVGEGADGLFTVDIVRDGPHGLIAGTTGAGKSELLQTIIASLAIGNRPDEMSFVLVDYKGGAAFKDCNHLPHTVGMVTDLDGHLTTRALASLAAELHRRERQLKQADAKDIEEYLEQRRPGDEPMPRLLIVIDEFAAMITELPDFVTGIVDIARRGRSLGVHLVLATQRPAGVVTNDIKANTNLRIALRVTDAGDSDDVIEAPDAAYIAKSTPGRAYARLGHSSLVPFQTARVGGRRPGLATATVAARPVGWDEFGRAIGTAIAPDEDDVPALTDLALLVQSLQEAARISGVATPPSPWLPPLPSRLTLASLESAPSETDGLLPSIPFGLADVPDEQSRAVATYDLNSSSPLAIIGAPRSGRSAALRAIAGSIGRLIEPADVHLYGVDCGNNALLPLVSLPHTGAVVSRDQLDRLTRLTARLQSEIGRRQQLLASSGYADIAEQRRRSTPEDRLPYIVVLFDRWEAFVSAFETTDGGRLLEAWFTILQEGAAVGIKVIMTADRTALVGRVSALLEDRLLLRMTDPSDYLMIGMLLKDLPSSLAPGRGFRASGLRETQIALLTEDDEGTAQVAALHEIAAQATPV</sequence>
<dbReference type="RefSeq" id="WP_132415634.1">
    <property type="nucleotide sequence ID" value="NZ_SMKA01000394.1"/>
</dbReference>
<evidence type="ECO:0000259" key="5">
    <source>
        <dbReference type="PROSITE" id="PS50901"/>
    </source>
</evidence>
<feature type="non-terminal residue" evidence="6">
    <location>
        <position position="1260"/>
    </location>
</feature>
<dbReference type="SUPFAM" id="SSF52540">
    <property type="entry name" value="P-loop containing nucleoside triphosphate hydrolases"/>
    <property type="match status" value="2"/>
</dbReference>
<dbReference type="GO" id="GO:0003677">
    <property type="term" value="F:DNA binding"/>
    <property type="evidence" value="ECO:0007669"/>
    <property type="project" value="InterPro"/>
</dbReference>